<evidence type="ECO:0000313" key="1">
    <source>
        <dbReference type="EMBL" id="KAF0920240.1"/>
    </source>
</evidence>
<protein>
    <submittedName>
        <fullName evidence="1">Uncharacterized protein</fullName>
    </submittedName>
</protein>
<comment type="caution">
    <text evidence="1">The sequence shown here is derived from an EMBL/GenBank/DDBJ whole genome shotgun (WGS) entry which is preliminary data.</text>
</comment>
<dbReference type="AlphaFoldDB" id="A0A6G1E634"/>
<proteinExistence type="predicted"/>
<dbReference type="Proteomes" id="UP000479710">
    <property type="component" value="Unassembled WGS sequence"/>
</dbReference>
<keyword evidence="2" id="KW-1185">Reference proteome</keyword>
<reference evidence="1 2" key="1">
    <citation type="submission" date="2019-11" db="EMBL/GenBank/DDBJ databases">
        <title>Whole genome sequence of Oryza granulata.</title>
        <authorList>
            <person name="Li W."/>
        </authorList>
    </citation>
    <scope>NUCLEOTIDE SEQUENCE [LARGE SCALE GENOMIC DNA]</scope>
    <source>
        <strain evidence="2">cv. Menghai</strain>
        <tissue evidence="1">Leaf</tissue>
    </source>
</reference>
<evidence type="ECO:0000313" key="2">
    <source>
        <dbReference type="Proteomes" id="UP000479710"/>
    </source>
</evidence>
<sequence>MPRGTRVEGQRKEKRLKVTAGLHGHRGIPHCLLGAPRQITTSQRVRTERGRQQGIISGFRIQDN</sequence>
<accession>A0A6G1E634</accession>
<gene>
    <name evidence="1" type="ORF">E2562_034094</name>
</gene>
<dbReference type="EMBL" id="SPHZ02000005">
    <property type="protein sequence ID" value="KAF0920240.1"/>
    <property type="molecule type" value="Genomic_DNA"/>
</dbReference>
<name>A0A6G1E634_9ORYZ</name>
<organism evidence="1 2">
    <name type="scientific">Oryza meyeriana var. granulata</name>
    <dbReference type="NCBI Taxonomy" id="110450"/>
    <lineage>
        <taxon>Eukaryota</taxon>
        <taxon>Viridiplantae</taxon>
        <taxon>Streptophyta</taxon>
        <taxon>Embryophyta</taxon>
        <taxon>Tracheophyta</taxon>
        <taxon>Spermatophyta</taxon>
        <taxon>Magnoliopsida</taxon>
        <taxon>Liliopsida</taxon>
        <taxon>Poales</taxon>
        <taxon>Poaceae</taxon>
        <taxon>BOP clade</taxon>
        <taxon>Oryzoideae</taxon>
        <taxon>Oryzeae</taxon>
        <taxon>Oryzinae</taxon>
        <taxon>Oryza</taxon>
        <taxon>Oryza meyeriana</taxon>
    </lineage>
</organism>